<organism evidence="2 3">
    <name type="scientific">Pseudomonas phage Persinger</name>
    <dbReference type="NCBI Taxonomy" id="2749430"/>
    <lineage>
        <taxon>Viruses</taxon>
        <taxon>Duplodnaviria</taxon>
        <taxon>Heunggongvirae</taxon>
        <taxon>Uroviricota</taxon>
        <taxon>Caudoviricetes</taxon>
        <taxon>Harrisonburgvirus</taxon>
        <taxon>Harrisonburgvirus persinger</taxon>
    </lineage>
</organism>
<dbReference type="EMBL" id="MT613935">
    <property type="protein sequence ID" value="QMP19200.1"/>
    <property type="molecule type" value="Genomic_DNA"/>
</dbReference>
<dbReference type="Proteomes" id="UP000514744">
    <property type="component" value="Segment"/>
</dbReference>
<accession>A0A7D7ILV0</accession>
<sequence length="94" mass="10224">MFTDGNGENHFNETQHRQEERAMDMTADTNISATSLATTSTAVAIATTAIDADDAMRAADQFCEGVQDWENEATTWTFSDGSKLVVSGSDWRAV</sequence>
<name>A0A7D7ILV0_9CAUD</name>
<evidence type="ECO:0000256" key="1">
    <source>
        <dbReference type="SAM" id="MobiDB-lite"/>
    </source>
</evidence>
<proteinExistence type="predicted"/>
<evidence type="ECO:0000313" key="3">
    <source>
        <dbReference type="Proteomes" id="UP000514744"/>
    </source>
</evidence>
<feature type="region of interest" description="Disordered" evidence="1">
    <location>
        <begin position="1"/>
        <end position="20"/>
    </location>
</feature>
<reference evidence="2 3" key="1">
    <citation type="submission" date="2020-06" db="EMBL/GenBank/DDBJ databases">
        <authorList>
            <person name="Persinger R.D."/>
            <person name="Temple L."/>
        </authorList>
    </citation>
    <scope>NUCLEOTIDE SEQUENCE [LARGE SCALE GENOMIC DNA]</scope>
</reference>
<dbReference type="KEGG" id="vg:63642535"/>
<dbReference type="GeneID" id="63642535"/>
<dbReference type="RefSeq" id="YP_010038063.1">
    <property type="nucleotide sequence ID" value="NC_054149.1"/>
</dbReference>
<evidence type="ECO:0000313" key="2">
    <source>
        <dbReference type="EMBL" id="QMP19200.1"/>
    </source>
</evidence>
<keyword evidence="3" id="KW-1185">Reference proteome</keyword>
<feature type="compositionally biased region" description="Basic and acidic residues" evidence="1">
    <location>
        <begin position="10"/>
        <end position="20"/>
    </location>
</feature>
<protein>
    <submittedName>
        <fullName evidence="2">Uncharacterized protein</fullName>
    </submittedName>
</protein>